<reference evidence="2" key="1">
    <citation type="submission" date="2021-01" db="EMBL/GenBank/DDBJ databases">
        <authorList>
            <person name="Corre E."/>
            <person name="Pelletier E."/>
            <person name="Niang G."/>
            <person name="Scheremetjew M."/>
            <person name="Finn R."/>
            <person name="Kale V."/>
            <person name="Holt S."/>
            <person name="Cochrane G."/>
            <person name="Meng A."/>
            <person name="Brown T."/>
            <person name="Cohen L."/>
        </authorList>
    </citation>
    <scope>NUCLEOTIDE SEQUENCE</scope>
    <source>
        <strain evidence="2">NIES-2562</strain>
    </source>
</reference>
<feature type="compositionally biased region" description="Basic and acidic residues" evidence="1">
    <location>
        <begin position="158"/>
        <end position="170"/>
    </location>
</feature>
<feature type="region of interest" description="Disordered" evidence="1">
    <location>
        <begin position="158"/>
        <end position="241"/>
    </location>
</feature>
<dbReference type="AlphaFoldDB" id="A0A7S3G367"/>
<dbReference type="EMBL" id="HBIB01012780">
    <property type="protein sequence ID" value="CAE0246209.1"/>
    <property type="molecule type" value="Transcribed_RNA"/>
</dbReference>
<protein>
    <submittedName>
        <fullName evidence="2">Uncharacterized protein</fullName>
    </submittedName>
</protein>
<accession>A0A7S3G367</accession>
<name>A0A7S3G367_9EUKA</name>
<evidence type="ECO:0000256" key="1">
    <source>
        <dbReference type="SAM" id="MobiDB-lite"/>
    </source>
</evidence>
<gene>
    <name evidence="2" type="ORF">PBIL07802_LOCUS8392</name>
</gene>
<organism evidence="2">
    <name type="scientific">Palpitomonas bilix</name>
    <dbReference type="NCBI Taxonomy" id="652834"/>
    <lineage>
        <taxon>Eukaryota</taxon>
        <taxon>Eukaryota incertae sedis</taxon>
    </lineage>
</organism>
<proteinExistence type="predicted"/>
<evidence type="ECO:0000313" key="2">
    <source>
        <dbReference type="EMBL" id="CAE0246209.1"/>
    </source>
</evidence>
<sequence>MLHSRTTLSAPLVFQALGSPIQRRYLRQMWNAKNSWTVFQWMEEEGHEEDTEFFNLRLISSQLHCDHEEALSMARLLVGYGRDMDIEPDAETEAIADVVESMLEERVEMKSKKELVPLRPDLVLYALNLKGVEDGRAMQGPTEGTFRLGETARQWREESLEARRERELARRSRPSSTASSQRLYAFSTLSQMYSRRRSSVSSTHSENPSDGGEVKKRRQRLQAVQHLLKSALSDGGETSVE</sequence>